<feature type="domain" description="CMP/dCMP-type deaminase" evidence="9">
    <location>
        <begin position="1"/>
        <end position="127"/>
    </location>
</feature>
<keyword evidence="5 8" id="KW-0378">Hydrolase</keyword>
<dbReference type="InterPro" id="IPR058535">
    <property type="entry name" value="MafB19-deam"/>
</dbReference>
<dbReference type="GO" id="GO:0052717">
    <property type="term" value="F:tRNA-specific adenosine-34 deaminase activity"/>
    <property type="evidence" value="ECO:0007669"/>
    <property type="project" value="UniProtKB-UniRule"/>
</dbReference>
<name>A0A9D1NCF5_9FIRM</name>
<dbReference type="HAMAP" id="MF_00972">
    <property type="entry name" value="tRNA_aden_deaminase"/>
    <property type="match status" value="1"/>
</dbReference>
<reference evidence="10" key="2">
    <citation type="journal article" date="2021" name="PeerJ">
        <title>Extensive microbial diversity within the chicken gut microbiome revealed by metagenomics and culture.</title>
        <authorList>
            <person name="Gilroy R."/>
            <person name="Ravi A."/>
            <person name="Getino M."/>
            <person name="Pursley I."/>
            <person name="Horton D.L."/>
            <person name="Alikhan N.F."/>
            <person name="Baker D."/>
            <person name="Gharbi K."/>
            <person name="Hall N."/>
            <person name="Watson M."/>
            <person name="Adriaenssens E.M."/>
            <person name="Foster-Nyarko E."/>
            <person name="Jarju S."/>
            <person name="Secka A."/>
            <person name="Antonio M."/>
            <person name="Oren A."/>
            <person name="Chaudhuri R.R."/>
            <person name="La Ragione R."/>
            <person name="Hildebrand F."/>
            <person name="Pallen M.J."/>
        </authorList>
    </citation>
    <scope>NUCLEOTIDE SEQUENCE</scope>
    <source>
        <strain evidence="10">23406</strain>
    </source>
</reference>
<dbReference type="GO" id="GO:0002100">
    <property type="term" value="P:tRNA wobble adenosine to inosine editing"/>
    <property type="evidence" value="ECO:0007669"/>
    <property type="project" value="UniProtKB-UniRule"/>
</dbReference>
<feature type="active site" description="Proton donor" evidence="8">
    <location>
        <position position="54"/>
    </location>
</feature>
<reference evidence="10" key="1">
    <citation type="submission" date="2020-10" db="EMBL/GenBank/DDBJ databases">
        <authorList>
            <person name="Gilroy R."/>
        </authorList>
    </citation>
    <scope>NUCLEOTIDE SEQUENCE</scope>
    <source>
        <strain evidence="10">23406</strain>
    </source>
</reference>
<dbReference type="PANTHER" id="PTHR11079:SF202">
    <property type="entry name" value="TRNA-SPECIFIC ADENOSINE DEAMINASE"/>
    <property type="match status" value="1"/>
</dbReference>
<comment type="cofactor">
    <cofactor evidence="8">
        <name>Zn(2+)</name>
        <dbReference type="ChEBI" id="CHEBI:29105"/>
    </cofactor>
    <text evidence="8">Binds 1 zinc ion per subunit.</text>
</comment>
<feature type="binding site" evidence="8">
    <location>
        <position position="85"/>
    </location>
    <ligand>
        <name>Zn(2+)</name>
        <dbReference type="ChEBI" id="CHEBI:29105"/>
        <note>catalytic</note>
    </ligand>
</feature>
<protein>
    <recommendedName>
        <fullName evidence="8">tRNA-specific adenosine deaminase</fullName>
        <ecNumber evidence="8">3.5.4.33</ecNumber>
    </recommendedName>
</protein>
<keyword evidence="4 8" id="KW-0479">Metal-binding</keyword>
<evidence type="ECO:0000256" key="2">
    <source>
        <dbReference type="ARBA" id="ARBA00011738"/>
    </source>
</evidence>
<keyword evidence="6 8" id="KW-0862">Zinc</keyword>
<evidence type="ECO:0000256" key="8">
    <source>
        <dbReference type="HAMAP-Rule" id="MF_00972"/>
    </source>
</evidence>
<comment type="catalytic activity">
    <reaction evidence="7 8">
        <text>adenosine(34) in tRNA + H2O + H(+) = inosine(34) in tRNA + NH4(+)</text>
        <dbReference type="Rhea" id="RHEA:43168"/>
        <dbReference type="Rhea" id="RHEA-COMP:10373"/>
        <dbReference type="Rhea" id="RHEA-COMP:10374"/>
        <dbReference type="ChEBI" id="CHEBI:15377"/>
        <dbReference type="ChEBI" id="CHEBI:15378"/>
        <dbReference type="ChEBI" id="CHEBI:28938"/>
        <dbReference type="ChEBI" id="CHEBI:74411"/>
        <dbReference type="ChEBI" id="CHEBI:82852"/>
        <dbReference type="EC" id="3.5.4.33"/>
    </reaction>
</comment>
<evidence type="ECO:0000256" key="7">
    <source>
        <dbReference type="ARBA" id="ARBA00048045"/>
    </source>
</evidence>
<comment type="subunit">
    <text evidence="2 8">Homodimer.</text>
</comment>
<keyword evidence="3 8" id="KW-0819">tRNA processing</keyword>
<evidence type="ECO:0000256" key="3">
    <source>
        <dbReference type="ARBA" id="ARBA00022694"/>
    </source>
</evidence>
<comment type="function">
    <text evidence="8">Catalyzes the deamination of adenosine to inosine at the wobble position 34 of tRNA(Arg2).</text>
</comment>
<dbReference type="PROSITE" id="PS00903">
    <property type="entry name" value="CYT_DCMP_DEAMINASES_1"/>
    <property type="match status" value="1"/>
</dbReference>
<sequence>MDKIDFMKLAIREAEKAAAEDEVPVGAVLVRDGKVLAKAHNRKEKKNCAVFHAEIEAIVKACKKIGNWYLDNTELYVTLEPCPMCVGAIINSRIEKLYFGAWDPKAGCCGSKCNLVDMGFNHRFTVEGGLMEAECAALLGNFFKEKRKRKQP</sequence>
<dbReference type="CDD" id="cd01285">
    <property type="entry name" value="nucleoside_deaminase"/>
    <property type="match status" value="1"/>
</dbReference>
<dbReference type="AlphaFoldDB" id="A0A9D1NCF5"/>
<dbReference type="EMBL" id="DVOH01000040">
    <property type="protein sequence ID" value="HIV00554.1"/>
    <property type="molecule type" value="Genomic_DNA"/>
</dbReference>
<dbReference type="Proteomes" id="UP000886891">
    <property type="component" value="Unassembled WGS sequence"/>
</dbReference>
<dbReference type="InterPro" id="IPR016192">
    <property type="entry name" value="APOBEC/CMP_deaminase_Zn-bd"/>
</dbReference>
<feature type="binding site" evidence="8">
    <location>
        <position position="52"/>
    </location>
    <ligand>
        <name>Zn(2+)</name>
        <dbReference type="ChEBI" id="CHEBI:29105"/>
        <note>catalytic</note>
    </ligand>
</feature>
<dbReference type="FunFam" id="3.40.140.10:FF:000005">
    <property type="entry name" value="tRNA-specific adenosine deaminase"/>
    <property type="match status" value="1"/>
</dbReference>
<dbReference type="PROSITE" id="PS51747">
    <property type="entry name" value="CYT_DCMP_DEAMINASES_2"/>
    <property type="match status" value="1"/>
</dbReference>
<comment type="similarity">
    <text evidence="1">Belongs to the cytidine and deoxycytidylate deaminase family. ADAT2 subfamily.</text>
</comment>
<evidence type="ECO:0000256" key="5">
    <source>
        <dbReference type="ARBA" id="ARBA00022801"/>
    </source>
</evidence>
<evidence type="ECO:0000259" key="9">
    <source>
        <dbReference type="PROSITE" id="PS51747"/>
    </source>
</evidence>
<feature type="binding site" evidence="8">
    <location>
        <position position="82"/>
    </location>
    <ligand>
        <name>Zn(2+)</name>
        <dbReference type="ChEBI" id="CHEBI:29105"/>
        <note>catalytic</note>
    </ligand>
</feature>
<dbReference type="Gene3D" id="3.40.140.10">
    <property type="entry name" value="Cytidine Deaminase, domain 2"/>
    <property type="match status" value="1"/>
</dbReference>
<organism evidence="10 11">
    <name type="scientific">Candidatus Stercoripulliclostridium merdipullorum</name>
    <dbReference type="NCBI Taxonomy" id="2840952"/>
    <lineage>
        <taxon>Bacteria</taxon>
        <taxon>Bacillati</taxon>
        <taxon>Bacillota</taxon>
        <taxon>Clostridia</taxon>
        <taxon>Eubacteriales</taxon>
        <taxon>Candidatus Stercoripulliclostridium</taxon>
    </lineage>
</organism>
<gene>
    <name evidence="8" type="primary">tadA</name>
    <name evidence="10" type="ORF">IAB14_05550</name>
</gene>
<comment type="caution">
    <text evidence="10">The sequence shown here is derived from an EMBL/GenBank/DDBJ whole genome shotgun (WGS) entry which is preliminary data.</text>
</comment>
<dbReference type="InterPro" id="IPR016193">
    <property type="entry name" value="Cytidine_deaminase-like"/>
</dbReference>
<dbReference type="SUPFAM" id="SSF53927">
    <property type="entry name" value="Cytidine deaminase-like"/>
    <property type="match status" value="1"/>
</dbReference>
<accession>A0A9D1NCF5</accession>
<evidence type="ECO:0000313" key="10">
    <source>
        <dbReference type="EMBL" id="HIV00554.1"/>
    </source>
</evidence>
<dbReference type="InterPro" id="IPR028883">
    <property type="entry name" value="tRNA_aden_deaminase"/>
</dbReference>
<dbReference type="InterPro" id="IPR002125">
    <property type="entry name" value="CMP_dCMP_dom"/>
</dbReference>
<evidence type="ECO:0000313" key="11">
    <source>
        <dbReference type="Proteomes" id="UP000886891"/>
    </source>
</evidence>
<evidence type="ECO:0000256" key="4">
    <source>
        <dbReference type="ARBA" id="ARBA00022723"/>
    </source>
</evidence>
<proteinExistence type="inferred from homology"/>
<dbReference type="EC" id="3.5.4.33" evidence="8"/>
<dbReference type="Pfam" id="PF14437">
    <property type="entry name" value="MafB19-deam"/>
    <property type="match status" value="1"/>
</dbReference>
<evidence type="ECO:0000256" key="6">
    <source>
        <dbReference type="ARBA" id="ARBA00022833"/>
    </source>
</evidence>
<dbReference type="PANTHER" id="PTHR11079">
    <property type="entry name" value="CYTOSINE DEAMINASE FAMILY MEMBER"/>
    <property type="match status" value="1"/>
</dbReference>
<dbReference type="GO" id="GO:0008270">
    <property type="term" value="F:zinc ion binding"/>
    <property type="evidence" value="ECO:0007669"/>
    <property type="project" value="UniProtKB-UniRule"/>
</dbReference>
<evidence type="ECO:0000256" key="1">
    <source>
        <dbReference type="ARBA" id="ARBA00010669"/>
    </source>
</evidence>